<feature type="chain" id="PRO_5014649664" evidence="1">
    <location>
        <begin position="34"/>
        <end position="73"/>
    </location>
</feature>
<name>A0A2M3ZWZ2_9DIPT</name>
<sequence>MHGKIFANPTHRIGVKLIRFVHVVLLFLQVRFATQETHSHVLVHVAVERCRVARHQEQNLGRIVELIAIILSR</sequence>
<evidence type="ECO:0000256" key="1">
    <source>
        <dbReference type="SAM" id="SignalP"/>
    </source>
</evidence>
<feature type="signal peptide" evidence="1">
    <location>
        <begin position="1"/>
        <end position="33"/>
    </location>
</feature>
<dbReference type="AlphaFoldDB" id="A0A2M3ZWZ2"/>
<dbReference type="EMBL" id="GGFM01012335">
    <property type="protein sequence ID" value="MBW33086.1"/>
    <property type="molecule type" value="Transcribed_RNA"/>
</dbReference>
<accession>A0A2M3ZWZ2</accession>
<proteinExistence type="predicted"/>
<organism evidence="2">
    <name type="scientific">Anopheles braziliensis</name>
    <dbReference type="NCBI Taxonomy" id="58242"/>
    <lineage>
        <taxon>Eukaryota</taxon>
        <taxon>Metazoa</taxon>
        <taxon>Ecdysozoa</taxon>
        <taxon>Arthropoda</taxon>
        <taxon>Hexapoda</taxon>
        <taxon>Insecta</taxon>
        <taxon>Pterygota</taxon>
        <taxon>Neoptera</taxon>
        <taxon>Endopterygota</taxon>
        <taxon>Diptera</taxon>
        <taxon>Nematocera</taxon>
        <taxon>Culicoidea</taxon>
        <taxon>Culicidae</taxon>
        <taxon>Anophelinae</taxon>
        <taxon>Anopheles</taxon>
    </lineage>
</organism>
<keyword evidence="1" id="KW-0732">Signal</keyword>
<protein>
    <submittedName>
        <fullName evidence="2">Putative secreted peptide</fullName>
    </submittedName>
</protein>
<evidence type="ECO:0000313" key="2">
    <source>
        <dbReference type="EMBL" id="MBW33086.1"/>
    </source>
</evidence>
<reference evidence="2" key="1">
    <citation type="submission" date="2018-01" db="EMBL/GenBank/DDBJ databases">
        <title>An insight into the sialome of Amazonian anophelines.</title>
        <authorList>
            <person name="Ribeiro J.M."/>
            <person name="Scarpassa V."/>
            <person name="Calvo E."/>
        </authorList>
    </citation>
    <scope>NUCLEOTIDE SEQUENCE</scope>
    <source>
        <tissue evidence="2">Salivary glands</tissue>
    </source>
</reference>